<dbReference type="CDD" id="cd00920">
    <property type="entry name" value="Cupredoxin"/>
    <property type="match status" value="1"/>
</dbReference>
<dbReference type="GO" id="GO:0004812">
    <property type="term" value="F:aminoacyl-tRNA ligase activity"/>
    <property type="evidence" value="ECO:0007669"/>
    <property type="project" value="InterPro"/>
</dbReference>
<dbReference type="OrthoDB" id="5415867at2759"/>
<dbReference type="SUPFAM" id="SSF49503">
    <property type="entry name" value="Cupredoxins"/>
    <property type="match status" value="1"/>
</dbReference>
<dbReference type="PROSITE" id="PS00178">
    <property type="entry name" value="AA_TRNA_LIGASE_I"/>
    <property type="match status" value="1"/>
</dbReference>
<protein>
    <submittedName>
        <fullName evidence="2">Plastocyanin-like domain-containing</fullName>
    </submittedName>
</protein>
<evidence type="ECO:0000256" key="1">
    <source>
        <dbReference type="SAM" id="SignalP"/>
    </source>
</evidence>
<dbReference type="PANTHER" id="PTHR34883:SF15">
    <property type="entry name" value="EXTRACELLULAR SERINE-RICH PROTEIN"/>
    <property type="match status" value="1"/>
</dbReference>
<dbReference type="InterPro" id="IPR001412">
    <property type="entry name" value="aa-tRNA-synth_I_CS"/>
</dbReference>
<dbReference type="STRING" id="490622.A0A395P009"/>
<feature type="chain" id="PRO_5017256095" evidence="1">
    <location>
        <begin position="20"/>
        <end position="191"/>
    </location>
</feature>
<gene>
    <name evidence="2" type="ORF">TARUN_532</name>
</gene>
<comment type="caution">
    <text evidence="2">The sequence shown here is derived from an EMBL/GenBank/DDBJ whole genome shotgun (WGS) entry which is preliminary data.</text>
</comment>
<organism evidence="2 3">
    <name type="scientific">Trichoderma arundinaceum</name>
    <dbReference type="NCBI Taxonomy" id="490622"/>
    <lineage>
        <taxon>Eukaryota</taxon>
        <taxon>Fungi</taxon>
        <taxon>Dikarya</taxon>
        <taxon>Ascomycota</taxon>
        <taxon>Pezizomycotina</taxon>
        <taxon>Sordariomycetes</taxon>
        <taxon>Hypocreomycetidae</taxon>
        <taxon>Hypocreales</taxon>
        <taxon>Hypocreaceae</taxon>
        <taxon>Trichoderma</taxon>
    </lineage>
</organism>
<dbReference type="GO" id="GO:0006418">
    <property type="term" value="P:tRNA aminoacylation for protein translation"/>
    <property type="evidence" value="ECO:0007669"/>
    <property type="project" value="InterPro"/>
</dbReference>
<name>A0A395P009_TRIAR</name>
<sequence>MYASKVFTLLAAAVASVSAFPAGTPTVGNTVGTRTYLTGVTHSVVVGRGGLHFDPENVVAEVGDVIEWHFTAANHSLAQSDFAHPCKPLADGTGFFAGFNFVTAEGQNPNVYQITVVDNSPIWYYCPQTKGNHCQVGQMVGVINQNFDSDKTLANHKLLAAGTGVSIVPPTIQGGKVGGYQRANPNPLSGF</sequence>
<reference evidence="2 3" key="1">
    <citation type="journal article" date="2018" name="PLoS Pathog.">
        <title>Evolution of structural diversity of trichothecenes, a family of toxins produced by plant pathogenic and entomopathogenic fungi.</title>
        <authorList>
            <person name="Proctor R.H."/>
            <person name="McCormick S.P."/>
            <person name="Kim H.S."/>
            <person name="Cardoza R.E."/>
            <person name="Stanley A.M."/>
            <person name="Lindo L."/>
            <person name="Kelly A."/>
            <person name="Brown D.W."/>
            <person name="Lee T."/>
            <person name="Vaughan M.M."/>
            <person name="Alexander N.J."/>
            <person name="Busman M."/>
            <person name="Gutierrez S."/>
        </authorList>
    </citation>
    <scope>NUCLEOTIDE SEQUENCE [LARGE SCALE GENOMIC DNA]</scope>
    <source>
        <strain evidence="2 3">IBT 40837</strain>
    </source>
</reference>
<dbReference type="GO" id="GO:0005524">
    <property type="term" value="F:ATP binding"/>
    <property type="evidence" value="ECO:0007669"/>
    <property type="project" value="InterPro"/>
</dbReference>
<accession>A0A395P009</accession>
<evidence type="ECO:0000313" key="3">
    <source>
        <dbReference type="Proteomes" id="UP000266272"/>
    </source>
</evidence>
<dbReference type="AlphaFoldDB" id="A0A395P009"/>
<dbReference type="InterPro" id="IPR052953">
    <property type="entry name" value="Ser-rich/MCO-related"/>
</dbReference>
<proteinExistence type="predicted"/>
<keyword evidence="3" id="KW-1185">Reference proteome</keyword>
<dbReference type="EMBL" id="PXOA01000035">
    <property type="protein sequence ID" value="RFU81644.1"/>
    <property type="molecule type" value="Genomic_DNA"/>
</dbReference>
<dbReference type="Gene3D" id="2.60.40.420">
    <property type="entry name" value="Cupredoxins - blue copper proteins"/>
    <property type="match status" value="1"/>
</dbReference>
<feature type="signal peptide" evidence="1">
    <location>
        <begin position="1"/>
        <end position="19"/>
    </location>
</feature>
<dbReference type="PANTHER" id="PTHR34883">
    <property type="entry name" value="SERINE-RICH PROTEIN, PUTATIVE-RELATED-RELATED"/>
    <property type="match status" value="1"/>
</dbReference>
<dbReference type="InterPro" id="IPR008972">
    <property type="entry name" value="Cupredoxin"/>
</dbReference>
<evidence type="ECO:0000313" key="2">
    <source>
        <dbReference type="EMBL" id="RFU81644.1"/>
    </source>
</evidence>
<keyword evidence="1" id="KW-0732">Signal</keyword>
<dbReference type="Proteomes" id="UP000266272">
    <property type="component" value="Unassembled WGS sequence"/>
</dbReference>